<feature type="compositionally biased region" description="Basic and acidic residues" evidence="13">
    <location>
        <begin position="651"/>
        <end position="664"/>
    </location>
</feature>
<dbReference type="EMBL" id="JAFJMO010000008">
    <property type="protein sequence ID" value="KAJ8269427.1"/>
    <property type="molecule type" value="Genomic_DNA"/>
</dbReference>
<evidence type="ECO:0000256" key="11">
    <source>
        <dbReference type="PROSITE-ProRule" id="PRU01215"/>
    </source>
</evidence>
<dbReference type="PANTHER" id="PTHR28670:SF1">
    <property type="entry name" value="UV-STIMULATED SCAFFOLD PROTEIN A"/>
    <property type="match status" value="1"/>
</dbReference>
<dbReference type="GO" id="GO:0005694">
    <property type="term" value="C:chromosome"/>
    <property type="evidence" value="ECO:0007669"/>
    <property type="project" value="UniProtKB-SubCell"/>
</dbReference>
<dbReference type="PROSITE" id="PS50897">
    <property type="entry name" value="CTLH"/>
    <property type="match status" value="1"/>
</dbReference>
<sequence length="1117" mass="127517">MKMAVQESAAQLSMALKVQEYPTLKVPYETLNKRFRAAQKNIDRETSHVTMVVAELEKTLSGFPVVDSVVSLLDGVVEKLSALKRKAAESIQAEDESAKLCKRRIEHLKEHSSDQPAAANVWKRKRMDRMMVEHLLRCGYYNTAVKLARQSGIEDLVNIEMFLTAKEVEESLERQETATCLAWCHDNKSRLRKMKSCLEFSLRIQEFIELIRQNKRMDAVRHARKHFSQAEGGQLDEVRQVMGMLAFPSDTHISPYKDLLDPARWKMLIQQFRYDNYRLHQLGNNSVFTITLQAGLSAIKTPQCYKEDGTSKNPDCPVCSKSLNKLAQPLPMAHCANSRLVCKISGEVMNENNPPMMLPNGYVYGYNSLLSIRQDDKVICPRTKEVFSFSQAEKVYIMLLTSGKGMDHAQREKLSELIEELTTSGEPELNKDKMKEVKKICKVSNDYIEHVYHLIMTQLAQEHAEIRLSALQITDELFSRSHRFRTLLVSNLQEFMELTVETDAEQPLPPPKEVARKLKILAIRSVQSWQGTYGQAYKKLALGYHFLKQVKKVDFNDIHARTLAERRRQEEKQKRLERIYKDKVTKAIQEMEEDMPDIEECLTEVENCIQLLTPHPADFNLGSLEPTVACQTPGHYTVSSGDDERPCCSKDLEDKGAAGLKETENKEEESSEEESEMEEVLEQDTFIRNTGLMTRTYSLALNMSTDLSVKETEDNEAVVNTMWDLHRLISTKHLPGVQSWVQVFTKAGGNDALLRRALDLKKGLERALQKHEELHIEYRRRERRVANAGTDDEDDNDFEEVPEKEGLELHIPDHLRAEYGLEPASASTSSAKPAKPASVPAPWPPPQPMRHGYDELQDPTCAAATLHIFKQKLGSSSSASTSGGHVEPKDKEEHSEDKMNAPVIPFGIDLYYWGQEQPTAGRIIRYSSQHQFWVPHEVEEEVENKELSAQMKSRYITFAGRFEPVPHECRAPMPNGALCKRQDRIKCPFHGVIIPRDDIGNPINPDDAARLAMDKRKLQEEQPDWRDSELMREIEAATGEDLGSSKTFGKGKKGSKGKGKKKYPKLTDLKQSTNTARSRLERKVFNKSAMRRVTEAMKQVDRRKHEKFANQFNYALK</sequence>
<dbReference type="PANTHER" id="PTHR28670">
    <property type="entry name" value="UV-STIMULATED SCAFFOLD PROTEIN A"/>
    <property type="match status" value="1"/>
</dbReference>
<dbReference type="Gene3D" id="1.25.40.90">
    <property type="match status" value="1"/>
</dbReference>
<dbReference type="PROSITE" id="PS50896">
    <property type="entry name" value="LISH"/>
    <property type="match status" value="1"/>
</dbReference>
<feature type="compositionally biased region" description="Basic and acidic residues" evidence="13">
    <location>
        <begin position="886"/>
        <end position="898"/>
    </location>
</feature>
<dbReference type="Pfam" id="PF09740">
    <property type="entry name" value="DUF2043"/>
    <property type="match status" value="1"/>
</dbReference>
<evidence type="ECO:0000256" key="1">
    <source>
        <dbReference type="ARBA" id="ARBA00004286"/>
    </source>
</evidence>
<dbReference type="InterPro" id="IPR049431">
    <property type="entry name" value="UVSSA_C"/>
</dbReference>
<feature type="region of interest" description="Disordered" evidence="13">
    <location>
        <begin position="1037"/>
        <end position="1079"/>
    </location>
</feature>
<feature type="region of interest" description="Disordered" evidence="13">
    <location>
        <begin position="651"/>
        <end position="678"/>
    </location>
</feature>
<evidence type="ECO:0000256" key="4">
    <source>
        <dbReference type="ARBA" id="ARBA00022454"/>
    </source>
</evidence>
<dbReference type="InterPro" id="IPR006594">
    <property type="entry name" value="LisH"/>
</dbReference>
<dbReference type="InterPro" id="IPR049408">
    <property type="entry name" value="UVSSA_N_a-solenoid_rpt"/>
</dbReference>
<dbReference type="Proteomes" id="UP001152803">
    <property type="component" value="Unassembled WGS sequence"/>
</dbReference>
<feature type="compositionally biased region" description="Low complexity" evidence="13">
    <location>
        <begin position="823"/>
        <end position="838"/>
    </location>
</feature>
<evidence type="ECO:0000256" key="13">
    <source>
        <dbReference type="SAM" id="MobiDB-lite"/>
    </source>
</evidence>
<organism evidence="16 17">
    <name type="scientific">Conger conger</name>
    <name type="common">Conger eel</name>
    <name type="synonym">Muraena conger</name>
    <dbReference type="NCBI Taxonomy" id="82655"/>
    <lineage>
        <taxon>Eukaryota</taxon>
        <taxon>Metazoa</taxon>
        <taxon>Chordata</taxon>
        <taxon>Craniata</taxon>
        <taxon>Vertebrata</taxon>
        <taxon>Euteleostomi</taxon>
        <taxon>Actinopterygii</taxon>
        <taxon>Neopterygii</taxon>
        <taxon>Teleostei</taxon>
        <taxon>Anguilliformes</taxon>
        <taxon>Congridae</taxon>
        <taxon>Conger</taxon>
    </lineage>
</organism>
<evidence type="ECO:0000259" key="14">
    <source>
        <dbReference type="PROSITE" id="PS50897"/>
    </source>
</evidence>
<evidence type="ECO:0000313" key="17">
    <source>
        <dbReference type="Proteomes" id="UP001152803"/>
    </source>
</evidence>
<gene>
    <name evidence="16" type="ORF">COCON_G00120340</name>
</gene>
<keyword evidence="6" id="KW-0227">DNA damage</keyword>
<name>A0A9Q1HYQ1_CONCO</name>
<evidence type="ECO:0000256" key="7">
    <source>
        <dbReference type="ARBA" id="ARBA00022771"/>
    </source>
</evidence>
<dbReference type="Pfam" id="PF20867">
    <property type="entry name" value="UVSSA_N"/>
    <property type="match status" value="1"/>
</dbReference>
<feature type="domain" description="RING-Gid-type" evidence="15">
    <location>
        <begin position="316"/>
        <end position="383"/>
    </location>
</feature>
<keyword evidence="17" id="KW-1185">Reference proteome</keyword>
<dbReference type="InterPro" id="IPR013144">
    <property type="entry name" value="CRA_dom"/>
</dbReference>
<dbReference type="Pfam" id="PF10607">
    <property type="entry name" value="CTLH"/>
    <property type="match status" value="1"/>
</dbReference>
<evidence type="ECO:0000256" key="2">
    <source>
        <dbReference type="ARBA" id="ARBA00009240"/>
    </source>
</evidence>
<accession>A0A9Q1HYQ1</accession>
<evidence type="ECO:0000256" key="10">
    <source>
        <dbReference type="ARBA" id="ARBA00023204"/>
    </source>
</evidence>
<comment type="caution">
    <text evidence="16">The sequence shown here is derived from an EMBL/GenBank/DDBJ whole genome shotgun (WGS) entry which is preliminary data.</text>
</comment>
<dbReference type="SMART" id="SM00757">
    <property type="entry name" value="CRA"/>
    <property type="match status" value="1"/>
</dbReference>
<keyword evidence="8" id="KW-0862">Zinc</keyword>
<dbReference type="InterPro" id="IPR006595">
    <property type="entry name" value="CTLH_C"/>
</dbReference>
<dbReference type="InterPro" id="IPR008942">
    <property type="entry name" value="ENTH_VHS"/>
</dbReference>
<dbReference type="GO" id="GO:0006283">
    <property type="term" value="P:transcription-coupled nucleotide-excision repair"/>
    <property type="evidence" value="ECO:0007669"/>
    <property type="project" value="TreeGrafter"/>
</dbReference>
<dbReference type="GO" id="GO:0009411">
    <property type="term" value="P:response to UV"/>
    <property type="evidence" value="ECO:0007669"/>
    <property type="project" value="InterPro"/>
</dbReference>
<keyword evidence="9 12" id="KW-0175">Coiled coil</keyword>
<feature type="compositionally biased region" description="Acidic residues" evidence="13">
    <location>
        <begin position="665"/>
        <end position="678"/>
    </location>
</feature>
<dbReference type="SMART" id="SM00667">
    <property type="entry name" value="LisH"/>
    <property type="match status" value="1"/>
</dbReference>
<proteinExistence type="inferred from homology"/>
<feature type="domain" description="CTLH" evidence="14">
    <location>
        <begin position="161"/>
        <end position="218"/>
    </location>
</feature>
<dbReference type="InterPro" id="IPR018610">
    <property type="entry name" value="UVSSA"/>
</dbReference>
<dbReference type="GO" id="GO:0008270">
    <property type="term" value="F:zinc ion binding"/>
    <property type="evidence" value="ECO:0007669"/>
    <property type="project" value="UniProtKB-KW"/>
</dbReference>
<dbReference type="GO" id="GO:0000993">
    <property type="term" value="F:RNA polymerase II complex binding"/>
    <property type="evidence" value="ECO:0007669"/>
    <property type="project" value="TreeGrafter"/>
</dbReference>
<dbReference type="InterPro" id="IPR044063">
    <property type="entry name" value="ZF_RING_GID"/>
</dbReference>
<dbReference type="InterPro" id="IPR024964">
    <property type="entry name" value="CTLH/CRA"/>
</dbReference>
<evidence type="ECO:0000256" key="5">
    <source>
        <dbReference type="ARBA" id="ARBA00022723"/>
    </source>
</evidence>
<feature type="region of interest" description="Disordered" evidence="13">
    <location>
        <begin position="823"/>
        <end position="850"/>
    </location>
</feature>
<evidence type="ECO:0000256" key="9">
    <source>
        <dbReference type="ARBA" id="ARBA00023054"/>
    </source>
</evidence>
<feature type="zinc finger region" description="RING-Gid-type" evidence="11">
    <location>
        <begin position="316"/>
        <end position="383"/>
    </location>
</feature>
<dbReference type="SMART" id="SM00668">
    <property type="entry name" value="CTLH"/>
    <property type="match status" value="1"/>
</dbReference>
<evidence type="ECO:0000256" key="3">
    <source>
        <dbReference type="ARBA" id="ARBA00022111"/>
    </source>
</evidence>
<protein>
    <recommendedName>
        <fullName evidence="3">UV-stimulated scaffold protein A</fullName>
    </recommendedName>
</protein>
<dbReference type="AlphaFoldDB" id="A0A9Q1HYQ1"/>
<dbReference type="PROSITE" id="PS51867">
    <property type="entry name" value="ZF_RING_GID"/>
    <property type="match status" value="1"/>
</dbReference>
<feature type="compositionally biased region" description="Low complexity" evidence="13">
    <location>
        <begin position="874"/>
        <end position="884"/>
    </location>
</feature>
<keyword evidence="7 11" id="KW-0863">Zinc-finger</keyword>
<keyword evidence="5" id="KW-0479">Metal-binding</keyword>
<feature type="compositionally biased region" description="Basic residues" evidence="13">
    <location>
        <begin position="1049"/>
        <end position="1064"/>
    </location>
</feature>
<keyword evidence="4" id="KW-0158">Chromosome</keyword>
<reference evidence="16" key="1">
    <citation type="journal article" date="2023" name="Science">
        <title>Genome structures resolve the early diversification of teleost fishes.</title>
        <authorList>
            <person name="Parey E."/>
            <person name="Louis A."/>
            <person name="Montfort J."/>
            <person name="Bouchez O."/>
            <person name="Roques C."/>
            <person name="Iampietro C."/>
            <person name="Lluch J."/>
            <person name="Castinel A."/>
            <person name="Donnadieu C."/>
            <person name="Desvignes T."/>
            <person name="Floi Bucao C."/>
            <person name="Jouanno E."/>
            <person name="Wen M."/>
            <person name="Mejri S."/>
            <person name="Dirks R."/>
            <person name="Jansen H."/>
            <person name="Henkel C."/>
            <person name="Chen W.J."/>
            <person name="Zahm M."/>
            <person name="Cabau C."/>
            <person name="Klopp C."/>
            <person name="Thompson A.W."/>
            <person name="Robinson-Rechavi M."/>
            <person name="Braasch I."/>
            <person name="Lecointre G."/>
            <person name="Bobe J."/>
            <person name="Postlethwait J.H."/>
            <person name="Berthelot C."/>
            <person name="Roest Crollius H."/>
            <person name="Guiguen Y."/>
        </authorList>
    </citation>
    <scope>NUCLEOTIDE SEQUENCE</scope>
    <source>
        <strain evidence="16">Concon-B</strain>
    </source>
</reference>
<keyword evidence="10" id="KW-0234">DNA repair</keyword>
<evidence type="ECO:0000313" key="16">
    <source>
        <dbReference type="EMBL" id="KAJ8269427.1"/>
    </source>
</evidence>
<dbReference type="CDD" id="cd16659">
    <property type="entry name" value="RING-Ubox_Emp"/>
    <property type="match status" value="1"/>
</dbReference>
<comment type="subcellular location">
    <subcellularLocation>
        <location evidence="1">Chromosome</location>
    </subcellularLocation>
</comment>
<dbReference type="GO" id="GO:0061630">
    <property type="term" value="F:ubiquitin protein ligase activity"/>
    <property type="evidence" value="ECO:0007669"/>
    <property type="project" value="InterPro"/>
</dbReference>
<feature type="coiled-coil region" evidence="12">
    <location>
        <begin position="754"/>
        <end position="784"/>
    </location>
</feature>
<comment type="similarity">
    <text evidence="2">Belongs to the UVSSA family.</text>
</comment>
<feature type="region of interest" description="Disordered" evidence="13">
    <location>
        <begin position="873"/>
        <end position="898"/>
    </location>
</feature>
<dbReference type="SUPFAM" id="SSF57850">
    <property type="entry name" value="RING/U-box"/>
    <property type="match status" value="1"/>
</dbReference>
<evidence type="ECO:0000256" key="6">
    <source>
        <dbReference type="ARBA" id="ARBA00022763"/>
    </source>
</evidence>
<evidence type="ECO:0000259" key="15">
    <source>
        <dbReference type="PROSITE" id="PS51867"/>
    </source>
</evidence>
<dbReference type="OrthoDB" id="5594015at2759"/>
<evidence type="ECO:0000256" key="12">
    <source>
        <dbReference type="SAM" id="Coils"/>
    </source>
</evidence>
<feature type="compositionally biased region" description="Pro residues" evidence="13">
    <location>
        <begin position="839"/>
        <end position="848"/>
    </location>
</feature>
<evidence type="ECO:0000256" key="8">
    <source>
        <dbReference type="ARBA" id="ARBA00022833"/>
    </source>
</evidence>